<sequence>MMQGTSLSLYLIFFAILSESVVSQKIFATVTVRKDGKGNFSRISDAIAVAPENNNGDIGYFHIAITEGVYAEYLIIPSNKGYVMMTGAGKNRTIITGNRSYRRWEKGFARGISHFETRRAQTMHKRLLYYPCQIDPSSTDAVLRASKTHSTFTPTSNFTATVTFTGPSISSLETAAVIFQNCNIYVRRTPTVLLAPIQSLLNPNQTSGVIIHNSRVTAATDLLPVLGSTKTYLGRPWDKYSTTVFMKTYLDILIDPRGWLECNHTTDVSTLFYAEFQNNGPGASTSG</sequence>
<dbReference type="InterPro" id="IPR011050">
    <property type="entry name" value="Pectin_lyase_fold/virulence"/>
</dbReference>
<dbReference type="InterPro" id="IPR000070">
    <property type="entry name" value="Pectinesterase_cat"/>
</dbReference>
<dbReference type="RefSeq" id="XP_010501881.1">
    <property type="nucleotide sequence ID" value="XM_010503579.1"/>
</dbReference>
<evidence type="ECO:0000256" key="1">
    <source>
        <dbReference type="ARBA" id="ARBA00005184"/>
    </source>
</evidence>
<evidence type="ECO:0000313" key="6">
    <source>
        <dbReference type="Proteomes" id="UP000694864"/>
    </source>
</evidence>
<dbReference type="InterPro" id="IPR012334">
    <property type="entry name" value="Pectin_lyas_fold"/>
</dbReference>
<feature type="chain" id="PRO_5047240659" evidence="4">
    <location>
        <begin position="24"/>
        <end position="287"/>
    </location>
</feature>
<dbReference type="Pfam" id="PF01095">
    <property type="entry name" value="Pectinesterase"/>
    <property type="match status" value="1"/>
</dbReference>
<dbReference type="Gene3D" id="2.160.20.10">
    <property type="entry name" value="Single-stranded right-handed beta-helix, Pectin lyase-like"/>
    <property type="match status" value="2"/>
</dbReference>
<dbReference type="GeneID" id="104779204"/>
<evidence type="ECO:0000259" key="5">
    <source>
        <dbReference type="Pfam" id="PF01095"/>
    </source>
</evidence>
<proteinExistence type="predicted"/>
<dbReference type="PANTHER" id="PTHR31707">
    <property type="entry name" value="PECTINESTERASE"/>
    <property type="match status" value="1"/>
</dbReference>
<evidence type="ECO:0000256" key="2">
    <source>
        <dbReference type="ARBA" id="ARBA00022801"/>
    </source>
</evidence>
<reference evidence="7" key="2">
    <citation type="submission" date="2025-08" db="UniProtKB">
        <authorList>
            <consortium name="RefSeq"/>
        </authorList>
    </citation>
    <scope>IDENTIFICATION</scope>
    <source>
        <tissue evidence="7">Leaf</tissue>
    </source>
</reference>
<keyword evidence="2" id="KW-0378">Hydrolase</keyword>
<gene>
    <name evidence="7" type="primary">LOC104779204</name>
</gene>
<keyword evidence="3" id="KW-0063">Aspartyl esterase</keyword>
<keyword evidence="6" id="KW-1185">Reference proteome</keyword>
<feature type="domain" description="Pectinesterase catalytic" evidence="5">
    <location>
        <begin position="30"/>
        <end position="286"/>
    </location>
</feature>
<dbReference type="SUPFAM" id="SSF51126">
    <property type="entry name" value="Pectin lyase-like"/>
    <property type="match status" value="1"/>
</dbReference>
<name>A0ABM0YJE3_CAMSA</name>
<organism evidence="6 7">
    <name type="scientific">Camelina sativa</name>
    <name type="common">False flax</name>
    <name type="synonym">Myagrum sativum</name>
    <dbReference type="NCBI Taxonomy" id="90675"/>
    <lineage>
        <taxon>Eukaryota</taxon>
        <taxon>Viridiplantae</taxon>
        <taxon>Streptophyta</taxon>
        <taxon>Embryophyta</taxon>
        <taxon>Tracheophyta</taxon>
        <taxon>Spermatophyta</taxon>
        <taxon>Magnoliopsida</taxon>
        <taxon>eudicotyledons</taxon>
        <taxon>Gunneridae</taxon>
        <taxon>Pentapetalae</taxon>
        <taxon>rosids</taxon>
        <taxon>malvids</taxon>
        <taxon>Brassicales</taxon>
        <taxon>Brassicaceae</taxon>
        <taxon>Camelineae</taxon>
        <taxon>Camelina</taxon>
    </lineage>
</organism>
<evidence type="ECO:0000256" key="4">
    <source>
        <dbReference type="SAM" id="SignalP"/>
    </source>
</evidence>
<reference evidence="6" key="1">
    <citation type="journal article" date="2014" name="Nat. Commun.">
        <title>The emerging biofuel crop Camelina sativa retains a highly undifferentiated hexaploid genome structure.</title>
        <authorList>
            <person name="Kagale S."/>
            <person name="Koh C."/>
            <person name="Nixon J."/>
            <person name="Bollina V."/>
            <person name="Clarke W.E."/>
            <person name="Tuteja R."/>
            <person name="Spillane C."/>
            <person name="Robinson S.J."/>
            <person name="Links M.G."/>
            <person name="Clarke C."/>
            <person name="Higgins E.E."/>
            <person name="Huebert T."/>
            <person name="Sharpe A.G."/>
            <person name="Parkin I.A."/>
        </authorList>
    </citation>
    <scope>NUCLEOTIDE SEQUENCE [LARGE SCALE GENOMIC DNA]</scope>
    <source>
        <strain evidence="6">cv. DH55</strain>
    </source>
</reference>
<evidence type="ECO:0000256" key="3">
    <source>
        <dbReference type="ARBA" id="ARBA00023085"/>
    </source>
</evidence>
<comment type="pathway">
    <text evidence="1">Glycan metabolism; pectin degradation; 2-dehydro-3-deoxy-D-gluconate from pectin: step 1/5.</text>
</comment>
<keyword evidence="4" id="KW-0732">Signal</keyword>
<protein>
    <submittedName>
        <fullName evidence="7">Probable pectinesterase/pectinesterase inhibitor 17</fullName>
    </submittedName>
</protein>
<dbReference type="Proteomes" id="UP000694864">
    <property type="component" value="Chromosome 3"/>
</dbReference>
<accession>A0ABM0YJE3</accession>
<feature type="signal peptide" evidence="4">
    <location>
        <begin position="1"/>
        <end position="23"/>
    </location>
</feature>
<evidence type="ECO:0000313" key="7">
    <source>
        <dbReference type="RefSeq" id="XP_010501881.1"/>
    </source>
</evidence>